<keyword evidence="1" id="KW-1133">Transmembrane helix</keyword>
<sequence>MWSALSNLGDAALTLPLAIACAAWLAMSLAGWRSATSWLTLLAAGAFMVGVTKILYAGCGIQIRAIDFRVISGHTMLASAVWPMALILCLPRRDNAQPRLALTLGLALAAGIGTARVFDDAHTVSEVIAGWGVGSLVTVLFVCWKNAPVLPARFRPLAIASLLGISTLAYGHHAPIQEAIDTYSPFLCGRGI</sequence>
<feature type="transmembrane region" description="Helical" evidence="1">
    <location>
        <begin position="124"/>
        <end position="144"/>
    </location>
</feature>
<feature type="transmembrane region" description="Helical" evidence="1">
    <location>
        <begin position="39"/>
        <end position="58"/>
    </location>
</feature>
<evidence type="ECO:0000256" key="1">
    <source>
        <dbReference type="SAM" id="Phobius"/>
    </source>
</evidence>
<evidence type="ECO:0000313" key="4">
    <source>
        <dbReference type="EMBL" id="SHK46056.1"/>
    </source>
</evidence>
<dbReference type="EMBL" id="JAVDRP010000013">
    <property type="protein sequence ID" value="MDR6411790.1"/>
    <property type="molecule type" value="Genomic_DNA"/>
</dbReference>
<dbReference type="Proteomes" id="UP001264340">
    <property type="component" value="Unassembled WGS sequence"/>
</dbReference>
<feature type="domain" description="Phosphatidic acid phosphatase type 2/haloperoxidase" evidence="2">
    <location>
        <begin position="71"/>
        <end position="146"/>
    </location>
</feature>
<name>A0A1M6SN40_9BURK</name>
<dbReference type="OrthoDB" id="9034806at2"/>
<dbReference type="Proteomes" id="UP000184395">
    <property type="component" value="Unassembled WGS sequence"/>
</dbReference>
<dbReference type="EMBL" id="FRAB01000023">
    <property type="protein sequence ID" value="SHK46056.1"/>
    <property type="molecule type" value="Genomic_DNA"/>
</dbReference>
<reference evidence="4 5" key="1">
    <citation type="submission" date="2016-11" db="EMBL/GenBank/DDBJ databases">
        <authorList>
            <person name="Jaros S."/>
            <person name="Januszkiewicz K."/>
            <person name="Wedrychowicz H."/>
        </authorList>
    </citation>
    <scope>NUCLEOTIDE SEQUENCE [LARGE SCALE GENOMIC DNA]</scope>
    <source>
        <strain evidence="4 5">LMG 20594</strain>
    </source>
</reference>
<organism evidence="4 5">
    <name type="scientific">Paraburkholderia terricola</name>
    <dbReference type="NCBI Taxonomy" id="169427"/>
    <lineage>
        <taxon>Bacteria</taxon>
        <taxon>Pseudomonadati</taxon>
        <taxon>Pseudomonadota</taxon>
        <taxon>Betaproteobacteria</taxon>
        <taxon>Burkholderiales</taxon>
        <taxon>Burkholderiaceae</taxon>
        <taxon>Paraburkholderia</taxon>
    </lineage>
</organism>
<evidence type="ECO:0000313" key="3">
    <source>
        <dbReference type="EMBL" id="MDR6411790.1"/>
    </source>
</evidence>
<proteinExistence type="predicted"/>
<evidence type="ECO:0000313" key="6">
    <source>
        <dbReference type="Proteomes" id="UP001264340"/>
    </source>
</evidence>
<evidence type="ECO:0000313" key="5">
    <source>
        <dbReference type="Proteomes" id="UP000184395"/>
    </source>
</evidence>
<keyword evidence="6" id="KW-1185">Reference proteome</keyword>
<dbReference type="SUPFAM" id="SSF48317">
    <property type="entry name" value="Acid phosphatase/Vanadium-dependent haloperoxidase"/>
    <property type="match status" value="1"/>
</dbReference>
<gene>
    <name evidence="3" type="ORF">J2804_005224</name>
    <name evidence="4" type="ORF">SAMN05192548_102335</name>
</gene>
<feature type="transmembrane region" description="Helical" evidence="1">
    <location>
        <begin position="100"/>
        <end position="118"/>
    </location>
</feature>
<dbReference type="AlphaFoldDB" id="A0A1M6SN40"/>
<dbReference type="Pfam" id="PF01569">
    <property type="entry name" value="PAP2"/>
    <property type="match status" value="1"/>
</dbReference>
<protein>
    <submittedName>
        <fullName evidence="3">Membrane-associated phospholipid phosphatase</fullName>
    </submittedName>
    <submittedName>
        <fullName evidence="4">PAP2 superfamily protein</fullName>
    </submittedName>
</protein>
<accession>A0A1M6SN40</accession>
<evidence type="ECO:0000259" key="2">
    <source>
        <dbReference type="Pfam" id="PF01569"/>
    </source>
</evidence>
<dbReference type="InterPro" id="IPR036938">
    <property type="entry name" value="PAP2/HPO_sf"/>
</dbReference>
<dbReference type="STRING" id="169427.SAMN05192548_102335"/>
<dbReference type="InterPro" id="IPR000326">
    <property type="entry name" value="PAP2/HPO"/>
</dbReference>
<dbReference type="RefSeq" id="WP_073430424.1">
    <property type="nucleotide sequence ID" value="NZ_CADFGY010000026.1"/>
</dbReference>
<dbReference type="Gene3D" id="1.20.144.10">
    <property type="entry name" value="Phosphatidic acid phosphatase type 2/haloperoxidase"/>
    <property type="match status" value="1"/>
</dbReference>
<dbReference type="CDD" id="cd01610">
    <property type="entry name" value="PAP2_like"/>
    <property type="match status" value="1"/>
</dbReference>
<feature type="transmembrane region" description="Helical" evidence="1">
    <location>
        <begin position="12"/>
        <end position="32"/>
    </location>
</feature>
<feature type="transmembrane region" description="Helical" evidence="1">
    <location>
        <begin position="70"/>
        <end position="88"/>
    </location>
</feature>
<keyword evidence="1" id="KW-0812">Transmembrane</keyword>
<keyword evidence="1" id="KW-0472">Membrane</keyword>
<reference evidence="3 6" key="2">
    <citation type="submission" date="2023-07" db="EMBL/GenBank/DDBJ databases">
        <title>Sorghum-associated microbial communities from plants grown in Nebraska, USA.</title>
        <authorList>
            <person name="Schachtman D."/>
        </authorList>
    </citation>
    <scope>NUCLEOTIDE SEQUENCE [LARGE SCALE GENOMIC DNA]</scope>
    <source>
        <strain evidence="3 6">DS1316</strain>
    </source>
</reference>